<feature type="domain" description="Integrase catalytic" evidence="9">
    <location>
        <begin position="656"/>
        <end position="812"/>
    </location>
</feature>
<proteinExistence type="predicted"/>
<dbReference type="SUPFAM" id="SSF56672">
    <property type="entry name" value="DNA/RNA polymerases"/>
    <property type="match status" value="1"/>
</dbReference>
<dbReference type="InterPro" id="IPR012337">
    <property type="entry name" value="RNaseH-like_sf"/>
</dbReference>
<dbReference type="PANTHER" id="PTHR37984:SF11">
    <property type="entry name" value="INTEGRASE CATALYTIC DOMAIN-CONTAINING PROTEIN"/>
    <property type="match status" value="1"/>
</dbReference>
<dbReference type="GO" id="GO:0004519">
    <property type="term" value="F:endonuclease activity"/>
    <property type="evidence" value="ECO:0007669"/>
    <property type="project" value="UniProtKB-KW"/>
</dbReference>
<dbReference type="FunFam" id="3.30.70.270:FF:000026">
    <property type="entry name" value="Transposon Ty3-G Gag-Pol polyprotein"/>
    <property type="match status" value="1"/>
</dbReference>
<sequence length="987" mass="113685">MFSTVLSSRVTGRKVYTDVLVYNGRGPSLLSRQASIELNLLRLGPLSAEDGKVYSVKPSISKETISKEYPNLFRGIGKLSNFKLTIPVDTYVKLIAQPVKRQPFNMRPIEEKLVKEVLDYESIEPVTLPTPCVSPSHIAKKKGHDQFRLVVDMRKANEAVFRERVPLPTFEELLADLNGCKLFSTLDLKSGYHQLEFDERSRNITVFSTSLGLFRYKRLFFGIRCALEILLQGIDGVANSQDDIRIGGRTQEEHDSRLKEVLKRLHDNGLTLNAQKCTFGASETTFLGHHISAAGIKPSRSSQQVIQKFRAPQNTTEVRSFLGLMNFSARFIPQSSTITAPLRELTKKDVTFTWNDEHEEVFQKLKQLIASAPALGFYDKHAETTLVTDASPVGISAVLIQKQTIKGEKQTVIIKYISKVLSSTEQRYSQTEKEALAIVWACETLYMHLIGKQFHILSDHKPLEIIYSANSKLSARIQRWVLRLQPFTFKVTYKPGRNNIADPVSRLLDISNTSIKSTEDYEDQLLMALIDQNLWAVTMEEIEQSTLKDKELCELRQALETDTWIKEFRKYELIKMELCVFNNIILRGTRIIIPIDLKERILGLGHEGHLSINSMKSKLRAKVWWKGIDKDIEYWVDTCEGCRLVRQDTYPEPIVPANLPSKVWELVALDYLRPLPSGHYLLIIVDYYSRYYEVEILRNQTAETTIKTLENVICREGLMDEIICDNGPAFRDERFKEFLASNGIRLRHTTPLWPQANGEVERQNKSVLRRLRIAQAMNLNWKRELQTYLLAYRTTPHSTTGISPGDVFKRRKIKTEIPEIRTEFRLCDEQIRDNDRYKKDLYKQYADKRRHAKELNLQPGDKVLVRQKKENKLTTPFSPSEHTVLWKAGNSVVVQSPEGKIVRRNSSHFKPIKNRDPGRFRKNHEEGDSIHRKKIVEEGEAEKSGTTDLTDEENHDLTNTMNRPQRERRLPPKYNDFLLGLIIDSLK</sequence>
<name>A0A076VEX3_CHISP</name>
<dbReference type="InterPro" id="IPR041588">
    <property type="entry name" value="Integrase_H2C2"/>
</dbReference>
<dbReference type="Gene3D" id="3.10.10.10">
    <property type="entry name" value="HIV Type 1 Reverse Transcriptase, subunit A, domain 1"/>
    <property type="match status" value="1"/>
</dbReference>
<dbReference type="Pfam" id="PF17917">
    <property type="entry name" value="RT_RNaseH"/>
    <property type="match status" value="1"/>
</dbReference>
<evidence type="ECO:0000256" key="3">
    <source>
        <dbReference type="ARBA" id="ARBA00022695"/>
    </source>
</evidence>
<dbReference type="InterPro" id="IPR041373">
    <property type="entry name" value="RT_RNaseH"/>
</dbReference>
<evidence type="ECO:0000256" key="5">
    <source>
        <dbReference type="ARBA" id="ARBA00022759"/>
    </source>
</evidence>
<dbReference type="Gene3D" id="3.30.70.270">
    <property type="match status" value="2"/>
</dbReference>
<reference evidence="10" key="1">
    <citation type="journal article" date="2014" name="Zhongguo Shuidao Kexue">
        <title>Cloning and Characterization of Ty3/gypsy Retrotransposon in Chilo suppressalis (Lepidoptera: Pyralidae).</title>
        <authorList>
            <person name="Li X.-H."/>
            <person name="Luo G.-H."/>
            <person name="Zhang Z.-C."/>
            <person name="Liu B.-S."/>
            <person name="Fang J.-C."/>
        </authorList>
    </citation>
    <scope>NUCLEOTIDE SEQUENCE</scope>
</reference>
<evidence type="ECO:0000256" key="4">
    <source>
        <dbReference type="ARBA" id="ARBA00022722"/>
    </source>
</evidence>
<dbReference type="FunFam" id="3.30.420.10:FF:000063">
    <property type="entry name" value="Retrovirus-related Pol polyprotein from transposon 297-like Protein"/>
    <property type="match status" value="1"/>
</dbReference>
<evidence type="ECO:0000256" key="2">
    <source>
        <dbReference type="ARBA" id="ARBA00022679"/>
    </source>
</evidence>
<dbReference type="InterPro" id="IPR050951">
    <property type="entry name" value="Retrovirus_Pol_polyprotein"/>
</dbReference>
<feature type="region of interest" description="Disordered" evidence="8">
    <location>
        <begin position="938"/>
        <end position="971"/>
    </location>
</feature>
<dbReference type="EMBL" id="KJ191261">
    <property type="protein sequence ID" value="AIK27535.1"/>
    <property type="molecule type" value="Genomic_DNA"/>
</dbReference>
<dbReference type="InterPro" id="IPR043128">
    <property type="entry name" value="Rev_trsase/Diguanyl_cyclase"/>
</dbReference>
<keyword evidence="4" id="KW-0540">Nuclease</keyword>
<evidence type="ECO:0000256" key="6">
    <source>
        <dbReference type="ARBA" id="ARBA00022801"/>
    </source>
</evidence>
<dbReference type="InterPro" id="IPR036397">
    <property type="entry name" value="RNaseH_sf"/>
</dbReference>
<dbReference type="PANTHER" id="PTHR37984">
    <property type="entry name" value="PROTEIN CBG26694"/>
    <property type="match status" value="1"/>
</dbReference>
<keyword evidence="2" id="KW-0808">Transferase</keyword>
<dbReference type="AlphaFoldDB" id="A0A076VEX3"/>
<dbReference type="InterPro" id="IPR000477">
    <property type="entry name" value="RT_dom"/>
</dbReference>
<organism evidence="10">
    <name type="scientific">Chilo suppressalis</name>
    <name type="common">Asiatic rice borer moth</name>
    <dbReference type="NCBI Taxonomy" id="168631"/>
    <lineage>
        <taxon>Eukaryota</taxon>
        <taxon>Metazoa</taxon>
        <taxon>Ecdysozoa</taxon>
        <taxon>Arthropoda</taxon>
        <taxon>Hexapoda</taxon>
        <taxon>Insecta</taxon>
        <taxon>Pterygota</taxon>
        <taxon>Neoptera</taxon>
        <taxon>Endopterygota</taxon>
        <taxon>Lepidoptera</taxon>
        <taxon>Glossata</taxon>
        <taxon>Ditrysia</taxon>
        <taxon>Pyraloidea</taxon>
        <taxon>Crambidae</taxon>
        <taxon>Crambinae</taxon>
        <taxon>Chilo</taxon>
    </lineage>
</organism>
<dbReference type="Gene3D" id="1.10.340.70">
    <property type="match status" value="1"/>
</dbReference>
<dbReference type="Gene3D" id="3.30.420.10">
    <property type="entry name" value="Ribonuclease H-like superfamily/Ribonuclease H"/>
    <property type="match status" value="1"/>
</dbReference>
<dbReference type="Pfam" id="PF17921">
    <property type="entry name" value="Integrase_H2C2"/>
    <property type="match status" value="1"/>
</dbReference>
<dbReference type="GO" id="GO:0003964">
    <property type="term" value="F:RNA-directed DNA polymerase activity"/>
    <property type="evidence" value="ECO:0007669"/>
    <property type="project" value="UniProtKB-KW"/>
</dbReference>
<evidence type="ECO:0000313" key="10">
    <source>
        <dbReference type="EMBL" id="AIK27535.1"/>
    </source>
</evidence>
<evidence type="ECO:0000256" key="8">
    <source>
        <dbReference type="SAM" id="MobiDB-lite"/>
    </source>
</evidence>
<dbReference type="CDD" id="cd01647">
    <property type="entry name" value="RT_LTR"/>
    <property type="match status" value="1"/>
</dbReference>
<evidence type="ECO:0000256" key="1">
    <source>
        <dbReference type="ARBA" id="ARBA00012493"/>
    </source>
</evidence>
<evidence type="ECO:0000256" key="7">
    <source>
        <dbReference type="ARBA" id="ARBA00022918"/>
    </source>
</evidence>
<dbReference type="InterPro" id="IPR001584">
    <property type="entry name" value="Integrase_cat-core"/>
</dbReference>
<dbReference type="CDD" id="cd09274">
    <property type="entry name" value="RNase_HI_RT_Ty3"/>
    <property type="match status" value="1"/>
</dbReference>
<dbReference type="GO" id="GO:0015074">
    <property type="term" value="P:DNA integration"/>
    <property type="evidence" value="ECO:0007669"/>
    <property type="project" value="InterPro"/>
</dbReference>
<keyword evidence="3" id="KW-0548">Nucleotidyltransferase</keyword>
<dbReference type="GO" id="GO:0016787">
    <property type="term" value="F:hydrolase activity"/>
    <property type="evidence" value="ECO:0007669"/>
    <property type="project" value="UniProtKB-KW"/>
</dbReference>
<dbReference type="SUPFAM" id="SSF53098">
    <property type="entry name" value="Ribonuclease H-like"/>
    <property type="match status" value="1"/>
</dbReference>
<dbReference type="PROSITE" id="PS50994">
    <property type="entry name" value="INTEGRASE"/>
    <property type="match status" value="1"/>
</dbReference>
<dbReference type="Pfam" id="PF00078">
    <property type="entry name" value="RVT_1"/>
    <property type="match status" value="1"/>
</dbReference>
<dbReference type="GO" id="GO:0042575">
    <property type="term" value="C:DNA polymerase complex"/>
    <property type="evidence" value="ECO:0007669"/>
    <property type="project" value="UniProtKB-ARBA"/>
</dbReference>
<keyword evidence="5" id="KW-0255">Endonuclease</keyword>
<accession>A0A076VEX3</accession>
<dbReference type="Pfam" id="PF00665">
    <property type="entry name" value="rve"/>
    <property type="match status" value="1"/>
</dbReference>
<dbReference type="OrthoDB" id="1430630at2759"/>
<keyword evidence="6" id="KW-0378">Hydrolase</keyword>
<keyword evidence="7" id="KW-0695">RNA-directed DNA polymerase</keyword>
<dbReference type="InterPro" id="IPR043502">
    <property type="entry name" value="DNA/RNA_pol_sf"/>
</dbReference>
<dbReference type="EC" id="2.7.7.49" evidence="1"/>
<evidence type="ECO:0000259" key="9">
    <source>
        <dbReference type="PROSITE" id="PS50994"/>
    </source>
</evidence>
<protein>
    <recommendedName>
        <fullName evidence="1">RNA-directed DNA polymerase</fullName>
        <ecNumber evidence="1">2.7.7.49</ecNumber>
    </recommendedName>
</protein>
<dbReference type="GO" id="GO:0003676">
    <property type="term" value="F:nucleic acid binding"/>
    <property type="evidence" value="ECO:0007669"/>
    <property type="project" value="InterPro"/>
</dbReference>